<evidence type="ECO:0000313" key="1">
    <source>
        <dbReference type="EMBL" id="KAA0053373.1"/>
    </source>
</evidence>
<dbReference type="Proteomes" id="UP000321393">
    <property type="component" value="Unassembled WGS sequence"/>
</dbReference>
<accession>A0A5A7UBW1</accession>
<organism evidence="1 2">
    <name type="scientific">Cucumis melo var. makuwa</name>
    <name type="common">Oriental melon</name>
    <dbReference type="NCBI Taxonomy" id="1194695"/>
    <lineage>
        <taxon>Eukaryota</taxon>
        <taxon>Viridiplantae</taxon>
        <taxon>Streptophyta</taxon>
        <taxon>Embryophyta</taxon>
        <taxon>Tracheophyta</taxon>
        <taxon>Spermatophyta</taxon>
        <taxon>Magnoliopsida</taxon>
        <taxon>eudicotyledons</taxon>
        <taxon>Gunneridae</taxon>
        <taxon>Pentapetalae</taxon>
        <taxon>rosids</taxon>
        <taxon>fabids</taxon>
        <taxon>Cucurbitales</taxon>
        <taxon>Cucurbitaceae</taxon>
        <taxon>Benincaseae</taxon>
        <taxon>Cucumis</taxon>
    </lineage>
</organism>
<dbReference type="OrthoDB" id="1244514at2759"/>
<dbReference type="EMBL" id="SSTE01009449">
    <property type="protein sequence ID" value="KAA0053373.1"/>
    <property type="molecule type" value="Genomic_DNA"/>
</dbReference>
<gene>
    <name evidence="1" type="ORF">E6C27_scaffold428G00300</name>
</gene>
<proteinExistence type="predicted"/>
<dbReference type="AlphaFoldDB" id="A0A5A7UBW1"/>
<sequence length="117" mass="13751">MTSELSMDLWSFRGPPIKGDFYEESIPSFKELTFSRDKMKYLPTICQYLFQVYYSIVCTQRNDRATSSKNDSQMTISSWISFWYLGLRSYDKSTTWKQKNASCFKSTKNPDGLKIQT</sequence>
<reference evidence="1 2" key="1">
    <citation type="submission" date="2019-08" db="EMBL/GenBank/DDBJ databases">
        <title>Draft genome sequences of two oriental melons (Cucumis melo L. var makuwa).</title>
        <authorList>
            <person name="Kwon S.-Y."/>
        </authorList>
    </citation>
    <scope>NUCLEOTIDE SEQUENCE [LARGE SCALE GENOMIC DNA]</scope>
    <source>
        <strain evidence="2">cv. SW 3</strain>
        <tissue evidence="1">Leaf</tissue>
    </source>
</reference>
<name>A0A5A7UBW1_CUCMM</name>
<comment type="caution">
    <text evidence="1">The sequence shown here is derived from an EMBL/GenBank/DDBJ whole genome shotgun (WGS) entry which is preliminary data.</text>
</comment>
<protein>
    <submittedName>
        <fullName evidence="1">Uncharacterized protein</fullName>
    </submittedName>
</protein>
<evidence type="ECO:0000313" key="2">
    <source>
        <dbReference type="Proteomes" id="UP000321393"/>
    </source>
</evidence>